<evidence type="ECO:0000313" key="2">
    <source>
        <dbReference type="EMBL" id="CAA6804886.1"/>
    </source>
</evidence>
<keyword evidence="1" id="KW-1133">Transmembrane helix</keyword>
<dbReference type="AlphaFoldDB" id="A0A6S6SIR8"/>
<reference evidence="2" key="1">
    <citation type="submission" date="2020-01" db="EMBL/GenBank/DDBJ databases">
        <authorList>
            <person name="Meier V. D."/>
            <person name="Meier V D."/>
        </authorList>
    </citation>
    <scope>NUCLEOTIDE SEQUENCE</scope>
    <source>
        <strain evidence="2">HLG_WM_MAG_09</strain>
    </source>
</reference>
<proteinExistence type="predicted"/>
<keyword evidence="1" id="KW-0812">Transmembrane</keyword>
<gene>
    <name evidence="2" type="ORF">HELGO_WM30295</name>
</gene>
<keyword evidence="1" id="KW-0472">Membrane</keyword>
<dbReference type="EMBL" id="CACVAT010000075">
    <property type="protein sequence ID" value="CAA6804886.1"/>
    <property type="molecule type" value="Genomic_DNA"/>
</dbReference>
<feature type="transmembrane region" description="Helical" evidence="1">
    <location>
        <begin position="73"/>
        <end position="90"/>
    </location>
</feature>
<evidence type="ECO:0000256" key="1">
    <source>
        <dbReference type="SAM" id="Phobius"/>
    </source>
</evidence>
<organism evidence="2">
    <name type="scientific">uncultured Thiotrichaceae bacterium</name>
    <dbReference type="NCBI Taxonomy" id="298394"/>
    <lineage>
        <taxon>Bacteria</taxon>
        <taxon>Pseudomonadati</taxon>
        <taxon>Pseudomonadota</taxon>
        <taxon>Gammaproteobacteria</taxon>
        <taxon>Thiotrichales</taxon>
        <taxon>Thiotrichaceae</taxon>
        <taxon>environmental samples</taxon>
    </lineage>
</organism>
<evidence type="ECO:0008006" key="3">
    <source>
        <dbReference type="Google" id="ProtNLM"/>
    </source>
</evidence>
<sequence>MMTTKNLKNIFFFKNTAPAEITTKWLEVLILLMTLPVIKILIGLSDPFFIQSSFPWMAIPLTLIALRHGTATAFIGLTLFLISLWCYQFYGNISINTTQLYQLSGIAVLTLLSGEITDYWRKKLLSEKEDLAKALESIKEITQKFHLSQISHSQLESELLGINHSLQKSLEIIESSLPEDLTQQQKTQWLTEKMMEVLSSYTWLESAAFVAMDKQHRIVGDAITYTGGLSSVAPDDLLIKKAINTNKMAWLKKDALFTDTPGTTLCAAIPVYQNNNKATIILAIRHIQFNSYTAQNLNTLNVLCSWLGGTISPHKNQLNSFEISTTAENNKVTIQHIDAFLRLWSANKKNIFLLVAKIPESNNITDHQLYFDKFIQDENQQWKISGDGQIILLIALPLLTQVQANQYKNRVEGGYIDKFRSTLHDNNISLETISFSNHQNTNNLLAKLAL</sequence>
<protein>
    <recommendedName>
        <fullName evidence="3">PelD GGDEF domain-containing protein</fullName>
    </recommendedName>
</protein>
<feature type="transmembrane region" description="Helical" evidence="1">
    <location>
        <begin position="21"/>
        <end position="42"/>
    </location>
</feature>
<dbReference type="Gene3D" id="3.30.450.40">
    <property type="match status" value="1"/>
</dbReference>
<name>A0A6S6SIR8_9GAMM</name>
<dbReference type="InterPro" id="IPR029016">
    <property type="entry name" value="GAF-like_dom_sf"/>
</dbReference>
<accession>A0A6S6SIR8</accession>